<organism evidence="3 4">
    <name type="scientific">Maribacter sedimenticola</name>
    <dbReference type="NCBI Taxonomy" id="228956"/>
    <lineage>
        <taxon>Bacteria</taxon>
        <taxon>Pseudomonadati</taxon>
        <taxon>Bacteroidota</taxon>
        <taxon>Flavobacteriia</taxon>
        <taxon>Flavobacteriales</taxon>
        <taxon>Flavobacteriaceae</taxon>
        <taxon>Maribacter</taxon>
    </lineage>
</organism>
<gene>
    <name evidence="3" type="ORF">SAMN04488009_0292</name>
</gene>
<dbReference type="PANTHER" id="PTHR46401">
    <property type="entry name" value="GLYCOSYLTRANSFERASE WBBK-RELATED"/>
    <property type="match status" value="1"/>
</dbReference>
<dbReference type="CDD" id="cd03809">
    <property type="entry name" value="GT4_MtfB-like"/>
    <property type="match status" value="1"/>
</dbReference>
<reference evidence="3 4" key="1">
    <citation type="submission" date="2017-06" db="EMBL/GenBank/DDBJ databases">
        <authorList>
            <person name="Varghese N."/>
            <person name="Submissions S."/>
        </authorList>
    </citation>
    <scope>NUCLEOTIDE SEQUENCE [LARGE SCALE GENOMIC DNA]</scope>
    <source>
        <strain evidence="3 4">DSM 19840</strain>
    </source>
</reference>
<dbReference type="RefSeq" id="WP_089258361.1">
    <property type="nucleotide sequence ID" value="NZ_FZNV01000001.1"/>
</dbReference>
<keyword evidence="4" id="KW-1185">Reference proteome</keyword>
<dbReference type="Pfam" id="PF00534">
    <property type="entry name" value="Glycos_transf_1"/>
    <property type="match status" value="1"/>
</dbReference>
<protein>
    <submittedName>
        <fullName evidence="3">Glycosyltransferase involved in cell wall bisynthesis</fullName>
    </submittedName>
</protein>
<dbReference type="PANTHER" id="PTHR46401:SF2">
    <property type="entry name" value="GLYCOSYLTRANSFERASE WBBK-RELATED"/>
    <property type="match status" value="1"/>
</dbReference>
<evidence type="ECO:0000256" key="1">
    <source>
        <dbReference type="ARBA" id="ARBA00022679"/>
    </source>
</evidence>
<dbReference type="InterPro" id="IPR001296">
    <property type="entry name" value="Glyco_trans_1"/>
</dbReference>
<dbReference type="Proteomes" id="UP000198337">
    <property type="component" value="Unassembled WGS sequence"/>
</dbReference>
<dbReference type="EMBL" id="FZNV01000001">
    <property type="protein sequence ID" value="SNR24584.1"/>
    <property type="molecule type" value="Genomic_DNA"/>
</dbReference>
<name>A0ABY1SCK9_9FLAO</name>
<feature type="domain" description="Glycosyl transferase family 1" evidence="2">
    <location>
        <begin position="167"/>
        <end position="321"/>
    </location>
</feature>
<keyword evidence="1" id="KW-0808">Transferase</keyword>
<comment type="caution">
    <text evidence="3">The sequence shown here is derived from an EMBL/GenBank/DDBJ whole genome shotgun (WGS) entry which is preliminary data.</text>
</comment>
<accession>A0ABY1SCK9</accession>
<dbReference type="Gene3D" id="3.40.50.2000">
    <property type="entry name" value="Glycogen Phosphorylase B"/>
    <property type="match status" value="2"/>
</dbReference>
<evidence type="ECO:0000313" key="4">
    <source>
        <dbReference type="Proteomes" id="UP000198337"/>
    </source>
</evidence>
<proteinExistence type="predicted"/>
<sequence length="348" mass="39805">MIVINARFLTQTITGVQRFALEICENLPNYIEGKEVVYVCPKGNKINNFENDKKIIIVGRLRNNLWEQIELPLFLKKNGNPLLINLVGIGPIKYKNKVLTLYDLAFYHHPEWFSFTFRKTYNLLIPISVKNAKRIVTDSEYVKLDIHNTYGIKKEIIDVIYAAPSTKFVNLKLKREKIILTVSSLDPRKNLKRVINAFQEIESDYKLVIVGKSNGSFSSTIYEHNTVDSKIIFTGYLSDDDLIRLYNTASIFIYVSLFEGFGIPPLEAQASGCSCILSNTTSLPEIYGSSVRYCDPLSVSSIKKAIVDLVRNEKEREDLKRLGLKNVKKFDWKDSSKKLELIISNLSE</sequence>
<evidence type="ECO:0000259" key="2">
    <source>
        <dbReference type="Pfam" id="PF00534"/>
    </source>
</evidence>
<dbReference type="SUPFAM" id="SSF53756">
    <property type="entry name" value="UDP-Glycosyltransferase/glycogen phosphorylase"/>
    <property type="match status" value="1"/>
</dbReference>
<evidence type="ECO:0000313" key="3">
    <source>
        <dbReference type="EMBL" id="SNR24584.1"/>
    </source>
</evidence>